<accession>A0A0A9F4P9</accession>
<evidence type="ECO:0000256" key="1">
    <source>
        <dbReference type="SAM" id="MobiDB-lite"/>
    </source>
</evidence>
<sequence length="67" mass="7504">MANESSKEMAKEDGNSKEPGSTSTSESWLIMYYCGYNVESNGGYNVGLFTCLLNRMVDTMLVYSHVY</sequence>
<evidence type="ECO:0000313" key="2">
    <source>
        <dbReference type="EMBL" id="JAE08005.1"/>
    </source>
</evidence>
<proteinExistence type="predicted"/>
<reference evidence="2" key="2">
    <citation type="journal article" date="2015" name="Data Brief">
        <title>Shoot transcriptome of the giant reed, Arundo donax.</title>
        <authorList>
            <person name="Barrero R.A."/>
            <person name="Guerrero F.D."/>
            <person name="Moolhuijzen P."/>
            <person name="Goolsby J.A."/>
            <person name="Tidwell J."/>
            <person name="Bellgard S.E."/>
            <person name="Bellgard M.I."/>
        </authorList>
    </citation>
    <scope>NUCLEOTIDE SEQUENCE</scope>
    <source>
        <tissue evidence="2">Shoot tissue taken approximately 20 cm above the soil surface</tissue>
    </source>
</reference>
<protein>
    <submittedName>
        <fullName evidence="2">Uncharacterized protein</fullName>
    </submittedName>
</protein>
<name>A0A0A9F4P9_ARUDO</name>
<feature type="compositionally biased region" description="Basic and acidic residues" evidence="1">
    <location>
        <begin position="1"/>
        <end position="16"/>
    </location>
</feature>
<dbReference type="AlphaFoldDB" id="A0A0A9F4P9"/>
<feature type="region of interest" description="Disordered" evidence="1">
    <location>
        <begin position="1"/>
        <end position="25"/>
    </location>
</feature>
<reference evidence="2" key="1">
    <citation type="submission" date="2014-09" db="EMBL/GenBank/DDBJ databases">
        <authorList>
            <person name="Magalhaes I.L.F."/>
            <person name="Oliveira U."/>
            <person name="Santos F.R."/>
            <person name="Vidigal T.H.D.A."/>
            <person name="Brescovit A.D."/>
            <person name="Santos A.J."/>
        </authorList>
    </citation>
    <scope>NUCLEOTIDE SEQUENCE</scope>
    <source>
        <tissue evidence="2">Shoot tissue taken approximately 20 cm above the soil surface</tissue>
    </source>
</reference>
<organism evidence="2">
    <name type="scientific">Arundo donax</name>
    <name type="common">Giant reed</name>
    <name type="synonym">Donax arundinaceus</name>
    <dbReference type="NCBI Taxonomy" id="35708"/>
    <lineage>
        <taxon>Eukaryota</taxon>
        <taxon>Viridiplantae</taxon>
        <taxon>Streptophyta</taxon>
        <taxon>Embryophyta</taxon>
        <taxon>Tracheophyta</taxon>
        <taxon>Spermatophyta</taxon>
        <taxon>Magnoliopsida</taxon>
        <taxon>Liliopsida</taxon>
        <taxon>Poales</taxon>
        <taxon>Poaceae</taxon>
        <taxon>PACMAD clade</taxon>
        <taxon>Arundinoideae</taxon>
        <taxon>Arundineae</taxon>
        <taxon>Arundo</taxon>
    </lineage>
</organism>
<dbReference type="EMBL" id="GBRH01189891">
    <property type="protein sequence ID" value="JAE08005.1"/>
    <property type="molecule type" value="Transcribed_RNA"/>
</dbReference>